<evidence type="ECO:0000256" key="3">
    <source>
        <dbReference type="ARBA" id="ARBA00004729"/>
    </source>
</evidence>
<comment type="function">
    <text evidence="2 10">Catalyzes the isomerization between 2-isopropylmalate and 3-isopropylmalate, via the formation of 2-isopropylmaleate.</text>
</comment>
<gene>
    <name evidence="10 12" type="primary">leuD</name>
    <name evidence="12" type="ORF">CW354_11290</name>
</gene>
<dbReference type="EMBL" id="PJCH01000006">
    <property type="protein sequence ID" value="PQA87652.1"/>
    <property type="molecule type" value="Genomic_DNA"/>
</dbReference>
<dbReference type="GO" id="GO:0003861">
    <property type="term" value="F:3-isopropylmalate dehydratase activity"/>
    <property type="evidence" value="ECO:0007669"/>
    <property type="project" value="UniProtKB-UniRule"/>
</dbReference>
<dbReference type="InterPro" id="IPR004431">
    <property type="entry name" value="3-IsopropMal_deHydase_ssu"/>
</dbReference>
<keyword evidence="6 10" id="KW-0432">Leucine biosynthesis</keyword>
<evidence type="ECO:0000256" key="6">
    <source>
        <dbReference type="ARBA" id="ARBA00022430"/>
    </source>
</evidence>
<comment type="subunit">
    <text evidence="5 10">Heterodimer of LeuC and LeuD.</text>
</comment>
<keyword evidence="9 10" id="KW-0100">Branched-chain amino acid biosynthesis</keyword>
<protein>
    <recommendedName>
        <fullName evidence="10">3-isopropylmalate dehydratase small subunit</fullName>
        <ecNumber evidence="10">4.2.1.33</ecNumber>
    </recommendedName>
    <alternativeName>
        <fullName evidence="10">Alpha-IPM isomerase</fullName>
        <shortName evidence="10">IPMI</shortName>
    </alternativeName>
    <alternativeName>
        <fullName evidence="10">Isopropylmalate isomerase</fullName>
    </alternativeName>
</protein>
<keyword evidence="7 10" id="KW-0028">Amino-acid biosynthesis</keyword>
<comment type="catalytic activity">
    <reaction evidence="1 10">
        <text>(2R,3S)-3-isopropylmalate = (2S)-2-isopropylmalate</text>
        <dbReference type="Rhea" id="RHEA:32287"/>
        <dbReference type="ChEBI" id="CHEBI:1178"/>
        <dbReference type="ChEBI" id="CHEBI:35121"/>
        <dbReference type="EC" id="4.2.1.33"/>
    </reaction>
</comment>
<evidence type="ECO:0000256" key="1">
    <source>
        <dbReference type="ARBA" id="ARBA00000491"/>
    </source>
</evidence>
<dbReference type="UniPathway" id="UPA00048">
    <property type="reaction ID" value="UER00071"/>
</dbReference>
<comment type="caution">
    <text evidence="12">The sequence shown here is derived from an EMBL/GenBank/DDBJ whole genome shotgun (WGS) entry which is preliminary data.</text>
</comment>
<dbReference type="CDD" id="cd01577">
    <property type="entry name" value="IPMI_Swivel"/>
    <property type="match status" value="1"/>
</dbReference>
<evidence type="ECO:0000256" key="7">
    <source>
        <dbReference type="ARBA" id="ARBA00022605"/>
    </source>
</evidence>
<dbReference type="InterPro" id="IPR015928">
    <property type="entry name" value="Aconitase/3IPM_dehydase_swvl"/>
</dbReference>
<organism evidence="12 13">
    <name type="scientific">Hyphococcus luteus</name>
    <dbReference type="NCBI Taxonomy" id="2058213"/>
    <lineage>
        <taxon>Bacteria</taxon>
        <taxon>Pseudomonadati</taxon>
        <taxon>Pseudomonadota</taxon>
        <taxon>Alphaproteobacteria</taxon>
        <taxon>Parvularculales</taxon>
        <taxon>Parvularculaceae</taxon>
        <taxon>Hyphococcus</taxon>
    </lineage>
</organism>
<dbReference type="InterPro" id="IPR033940">
    <property type="entry name" value="IPMI_Swivel"/>
</dbReference>
<dbReference type="OrthoDB" id="9777465at2"/>
<dbReference type="InterPro" id="IPR050075">
    <property type="entry name" value="LeuD"/>
</dbReference>
<dbReference type="RefSeq" id="WP_104830190.1">
    <property type="nucleotide sequence ID" value="NZ_PJCH01000006.1"/>
</dbReference>
<keyword evidence="13" id="KW-1185">Reference proteome</keyword>
<dbReference type="GO" id="GO:0009316">
    <property type="term" value="C:3-isopropylmalate dehydratase complex"/>
    <property type="evidence" value="ECO:0007669"/>
    <property type="project" value="InterPro"/>
</dbReference>
<evidence type="ECO:0000256" key="2">
    <source>
        <dbReference type="ARBA" id="ARBA00002695"/>
    </source>
</evidence>
<dbReference type="NCBIfam" id="NF002458">
    <property type="entry name" value="PRK01641.1"/>
    <property type="match status" value="1"/>
</dbReference>
<dbReference type="HAMAP" id="MF_01031">
    <property type="entry name" value="LeuD_type1"/>
    <property type="match status" value="1"/>
</dbReference>
<comment type="pathway">
    <text evidence="3 10">Amino-acid biosynthesis; L-leucine biosynthesis; L-leucine from 3-methyl-2-oxobutanoate: step 2/4.</text>
</comment>
<evidence type="ECO:0000256" key="8">
    <source>
        <dbReference type="ARBA" id="ARBA00023239"/>
    </source>
</evidence>
<comment type="similarity">
    <text evidence="4 10">Belongs to the LeuD family. LeuD type 1 subfamily.</text>
</comment>
<reference evidence="12 13" key="1">
    <citation type="submission" date="2017-12" db="EMBL/GenBank/DDBJ databases">
        <authorList>
            <person name="Hurst M.R.H."/>
        </authorList>
    </citation>
    <scope>NUCLEOTIDE SEQUENCE [LARGE SCALE GENOMIC DNA]</scope>
    <source>
        <strain evidence="12 13">SY-3-19</strain>
    </source>
</reference>
<evidence type="ECO:0000313" key="13">
    <source>
        <dbReference type="Proteomes" id="UP000239504"/>
    </source>
</evidence>
<evidence type="ECO:0000256" key="4">
    <source>
        <dbReference type="ARBA" id="ARBA00009845"/>
    </source>
</evidence>
<evidence type="ECO:0000256" key="9">
    <source>
        <dbReference type="ARBA" id="ARBA00023304"/>
    </source>
</evidence>
<dbReference type="AlphaFoldDB" id="A0A2S7K582"/>
<dbReference type="Pfam" id="PF00694">
    <property type="entry name" value="Aconitase_C"/>
    <property type="match status" value="1"/>
</dbReference>
<dbReference type="SUPFAM" id="SSF52016">
    <property type="entry name" value="LeuD/IlvD-like"/>
    <property type="match status" value="1"/>
</dbReference>
<dbReference type="FunFam" id="3.20.19.10:FF:000003">
    <property type="entry name" value="3-isopropylmalate dehydratase small subunit"/>
    <property type="match status" value="1"/>
</dbReference>
<dbReference type="GO" id="GO:0009098">
    <property type="term" value="P:L-leucine biosynthetic process"/>
    <property type="evidence" value="ECO:0007669"/>
    <property type="project" value="UniProtKB-UniRule"/>
</dbReference>
<dbReference type="Gene3D" id="3.20.19.10">
    <property type="entry name" value="Aconitase, domain 4"/>
    <property type="match status" value="1"/>
</dbReference>
<dbReference type="EC" id="4.2.1.33" evidence="10"/>
<dbReference type="PANTHER" id="PTHR43345:SF5">
    <property type="entry name" value="3-ISOPROPYLMALATE DEHYDRATASE SMALL SUBUNIT"/>
    <property type="match status" value="1"/>
</dbReference>
<accession>A0A2S7K582</accession>
<evidence type="ECO:0000313" key="12">
    <source>
        <dbReference type="EMBL" id="PQA87652.1"/>
    </source>
</evidence>
<sequence>MERKPFRKLTEIAAPLRRLNVDTDAIIPGAQLLKVTKGGFGQGLFYNWRYKENGEEEPDFILNKAPYQHAKILLAGHNFACGSSREVAVWALRDYGFRCVIAPSFGNIFYSNALKNGFLPVVIAEDDVERISDEVEASQGAGKVTVDLEKCRVVSPGGCEYAFEVPENYRQAMLDALDPIAATLRFKDDIIAFQNRDRDRRSWAYFGPRKIDDDSFNMGDV</sequence>
<feature type="domain" description="Aconitase A/isopropylmalate dehydratase small subunit swivel" evidence="11">
    <location>
        <begin position="5"/>
        <end position="125"/>
    </location>
</feature>
<evidence type="ECO:0000256" key="5">
    <source>
        <dbReference type="ARBA" id="ARBA00011271"/>
    </source>
</evidence>
<evidence type="ECO:0000259" key="11">
    <source>
        <dbReference type="Pfam" id="PF00694"/>
    </source>
</evidence>
<dbReference type="Proteomes" id="UP000239504">
    <property type="component" value="Unassembled WGS sequence"/>
</dbReference>
<dbReference type="InterPro" id="IPR000573">
    <property type="entry name" value="AconitaseA/IPMdHydase_ssu_swvl"/>
</dbReference>
<proteinExistence type="inferred from homology"/>
<keyword evidence="8 10" id="KW-0456">Lyase</keyword>
<dbReference type="PANTHER" id="PTHR43345">
    <property type="entry name" value="3-ISOPROPYLMALATE DEHYDRATASE SMALL SUBUNIT 2-RELATED-RELATED"/>
    <property type="match status" value="1"/>
</dbReference>
<name>A0A2S7K582_9PROT</name>
<evidence type="ECO:0000256" key="10">
    <source>
        <dbReference type="HAMAP-Rule" id="MF_01031"/>
    </source>
</evidence>
<dbReference type="NCBIfam" id="TIGR00171">
    <property type="entry name" value="leuD"/>
    <property type="match status" value="1"/>
</dbReference>